<evidence type="ECO:0000256" key="2">
    <source>
        <dbReference type="SAM" id="SignalP"/>
    </source>
</evidence>
<keyword evidence="4" id="KW-1185">Reference proteome</keyword>
<accession>A0AAI8YF86</accession>
<evidence type="ECO:0000313" key="4">
    <source>
        <dbReference type="Proteomes" id="UP001295740"/>
    </source>
</evidence>
<dbReference type="Proteomes" id="UP001295740">
    <property type="component" value="Unassembled WGS sequence"/>
</dbReference>
<comment type="caution">
    <text evidence="3">The sequence shown here is derived from an EMBL/GenBank/DDBJ whole genome shotgun (WGS) entry which is preliminary data.</text>
</comment>
<evidence type="ECO:0000313" key="3">
    <source>
        <dbReference type="EMBL" id="CAJ2502575.1"/>
    </source>
</evidence>
<sequence length="286" mass="31267">MRFSILAVLSLSAIATAGTIDTRRSDDADVAGVPRNILDDWHSHHDAAGLDLHGYVYDTETICNDNSWKVAFSFGQLDANSTAFSVDVYSLHDEEPIFTHHSTPELLASYSTDGVAAVDSDTLKFPDFFADFLTQHPIPLPLHSPICSNAAYLFLAMPWRTPRTFSKTMKVLQPEFDDRLNERAAGLVSDLVTAAFVPALQPAAKAETSAAYTGTYSDEATNSTMIILVLEDDPYRDLCSSKSVFFRAVLSRCSFALHVPCRDINGRHTHGDDGDGGKDDDPSQGD</sequence>
<keyword evidence="2" id="KW-0732">Signal</keyword>
<dbReference type="EMBL" id="CAUWAG010000004">
    <property type="protein sequence ID" value="CAJ2502575.1"/>
    <property type="molecule type" value="Genomic_DNA"/>
</dbReference>
<dbReference type="AlphaFoldDB" id="A0AAI8YF86"/>
<name>A0AAI8YF86_9PEZI</name>
<proteinExistence type="predicted"/>
<reference evidence="3" key="1">
    <citation type="submission" date="2023-10" db="EMBL/GenBank/DDBJ databases">
        <authorList>
            <person name="Hackl T."/>
        </authorList>
    </citation>
    <scope>NUCLEOTIDE SEQUENCE</scope>
</reference>
<feature type="region of interest" description="Disordered" evidence="1">
    <location>
        <begin position="266"/>
        <end position="286"/>
    </location>
</feature>
<gene>
    <name evidence="3" type="ORF">KHLLAP_LOCUS3043</name>
</gene>
<protein>
    <submittedName>
        <fullName evidence="3">Uu.00g099690.m01.CDS01</fullName>
    </submittedName>
</protein>
<feature type="chain" id="PRO_5042525480" evidence="2">
    <location>
        <begin position="18"/>
        <end position="286"/>
    </location>
</feature>
<organism evidence="3 4">
    <name type="scientific">Anthostomella pinea</name>
    <dbReference type="NCBI Taxonomy" id="933095"/>
    <lineage>
        <taxon>Eukaryota</taxon>
        <taxon>Fungi</taxon>
        <taxon>Dikarya</taxon>
        <taxon>Ascomycota</taxon>
        <taxon>Pezizomycotina</taxon>
        <taxon>Sordariomycetes</taxon>
        <taxon>Xylariomycetidae</taxon>
        <taxon>Xylariales</taxon>
        <taxon>Xylariaceae</taxon>
        <taxon>Anthostomella</taxon>
    </lineage>
</organism>
<evidence type="ECO:0000256" key="1">
    <source>
        <dbReference type="SAM" id="MobiDB-lite"/>
    </source>
</evidence>
<feature type="signal peptide" evidence="2">
    <location>
        <begin position="1"/>
        <end position="17"/>
    </location>
</feature>